<evidence type="ECO:0000256" key="3">
    <source>
        <dbReference type="ARBA" id="ARBA00022833"/>
    </source>
</evidence>
<keyword evidence="2 4" id="KW-0863">Zinc-finger</keyword>
<dbReference type="InterPro" id="IPR036855">
    <property type="entry name" value="Znf_CCCH_sf"/>
</dbReference>
<feature type="region of interest" description="Disordered" evidence="5">
    <location>
        <begin position="99"/>
        <end position="166"/>
    </location>
</feature>
<dbReference type="Proteomes" id="UP000626109">
    <property type="component" value="Unassembled WGS sequence"/>
</dbReference>
<dbReference type="SMART" id="SM00356">
    <property type="entry name" value="ZnF_C3H1"/>
    <property type="match status" value="2"/>
</dbReference>
<evidence type="ECO:0000256" key="5">
    <source>
        <dbReference type="SAM" id="MobiDB-lite"/>
    </source>
</evidence>
<keyword evidence="3 4" id="KW-0862">Zinc</keyword>
<organism evidence="7 8">
    <name type="scientific">Polarella glacialis</name>
    <name type="common">Dinoflagellate</name>
    <dbReference type="NCBI Taxonomy" id="89957"/>
    <lineage>
        <taxon>Eukaryota</taxon>
        <taxon>Sar</taxon>
        <taxon>Alveolata</taxon>
        <taxon>Dinophyceae</taxon>
        <taxon>Suessiales</taxon>
        <taxon>Suessiaceae</taxon>
        <taxon>Polarella</taxon>
    </lineage>
</organism>
<feature type="domain" description="C3H1-type" evidence="6">
    <location>
        <begin position="67"/>
        <end position="95"/>
    </location>
</feature>
<evidence type="ECO:0000256" key="4">
    <source>
        <dbReference type="PROSITE-ProRule" id="PRU00723"/>
    </source>
</evidence>
<protein>
    <recommendedName>
        <fullName evidence="6">C3H1-type domain-containing protein</fullName>
    </recommendedName>
</protein>
<accession>A0A813J3C0</accession>
<name>A0A813J3C0_POLGL</name>
<feature type="region of interest" description="Disordered" evidence="5">
    <location>
        <begin position="1"/>
        <end position="24"/>
    </location>
</feature>
<evidence type="ECO:0000256" key="1">
    <source>
        <dbReference type="ARBA" id="ARBA00022723"/>
    </source>
</evidence>
<feature type="non-terminal residue" evidence="7">
    <location>
        <position position="166"/>
    </location>
</feature>
<feature type="zinc finger region" description="C3H1-type" evidence="4">
    <location>
        <begin position="32"/>
        <end position="59"/>
    </location>
</feature>
<feature type="compositionally biased region" description="Polar residues" evidence="5">
    <location>
        <begin position="128"/>
        <end position="139"/>
    </location>
</feature>
<evidence type="ECO:0000256" key="2">
    <source>
        <dbReference type="ARBA" id="ARBA00022771"/>
    </source>
</evidence>
<dbReference type="EMBL" id="CAJNNW010017682">
    <property type="protein sequence ID" value="CAE8661354.1"/>
    <property type="molecule type" value="Genomic_DNA"/>
</dbReference>
<feature type="compositionally biased region" description="Acidic residues" evidence="5">
    <location>
        <begin position="156"/>
        <end position="166"/>
    </location>
</feature>
<dbReference type="Pfam" id="PF00642">
    <property type="entry name" value="zf-CCCH"/>
    <property type="match status" value="2"/>
</dbReference>
<feature type="domain" description="C3H1-type" evidence="6">
    <location>
        <begin position="32"/>
        <end position="59"/>
    </location>
</feature>
<comment type="caution">
    <text evidence="7">The sequence shown here is derived from an EMBL/GenBank/DDBJ whole genome shotgun (WGS) entry which is preliminary data.</text>
</comment>
<dbReference type="Gene3D" id="3.30.1370.210">
    <property type="match status" value="1"/>
</dbReference>
<dbReference type="AlphaFoldDB" id="A0A813J3C0"/>
<dbReference type="PROSITE" id="PS50103">
    <property type="entry name" value="ZF_C3H1"/>
    <property type="match status" value="2"/>
</dbReference>
<proteinExistence type="predicted"/>
<sequence>MAGMEGFICDSSPTSSESISGRRRRRGQKSVLACTKICSFFLKGNCTRGTTCGFAHDEGQVQVRLDFHKTRLCSQFTDQGVCLKGAECSYAHGPEELRPSVIRSKGQFEASESSPSEDRFALRDGKQSAITRQHTTSSFPDEKESGADDLSIGERDMDDDQELDDM</sequence>
<feature type="zinc finger region" description="C3H1-type" evidence="4">
    <location>
        <begin position="67"/>
        <end position="95"/>
    </location>
</feature>
<evidence type="ECO:0000313" key="8">
    <source>
        <dbReference type="Proteomes" id="UP000626109"/>
    </source>
</evidence>
<dbReference type="SUPFAM" id="SSF90229">
    <property type="entry name" value="CCCH zinc finger"/>
    <property type="match status" value="2"/>
</dbReference>
<dbReference type="GO" id="GO:0008270">
    <property type="term" value="F:zinc ion binding"/>
    <property type="evidence" value="ECO:0007669"/>
    <property type="project" value="UniProtKB-KW"/>
</dbReference>
<gene>
    <name evidence="7" type="ORF">PGLA2088_LOCUS14487</name>
</gene>
<dbReference type="InterPro" id="IPR000571">
    <property type="entry name" value="Znf_CCCH"/>
</dbReference>
<feature type="compositionally biased region" description="Basic and acidic residues" evidence="5">
    <location>
        <begin position="116"/>
        <end position="126"/>
    </location>
</feature>
<keyword evidence="1 4" id="KW-0479">Metal-binding</keyword>
<reference evidence="7" key="1">
    <citation type="submission" date="2021-02" db="EMBL/GenBank/DDBJ databases">
        <authorList>
            <person name="Dougan E. K."/>
            <person name="Rhodes N."/>
            <person name="Thang M."/>
            <person name="Chan C."/>
        </authorList>
    </citation>
    <scope>NUCLEOTIDE SEQUENCE</scope>
</reference>
<evidence type="ECO:0000259" key="6">
    <source>
        <dbReference type="PROSITE" id="PS50103"/>
    </source>
</evidence>
<evidence type="ECO:0000313" key="7">
    <source>
        <dbReference type="EMBL" id="CAE8661354.1"/>
    </source>
</evidence>